<proteinExistence type="predicted"/>
<comment type="caution">
    <text evidence="2">The sequence shown here is derived from an EMBL/GenBank/DDBJ whole genome shotgun (WGS) entry which is preliminary data.</text>
</comment>
<feature type="region of interest" description="Disordered" evidence="1">
    <location>
        <begin position="22"/>
        <end position="48"/>
    </location>
</feature>
<name>A0A9Q0K171_9MAGN</name>
<gene>
    <name evidence="2" type="ORF">NE237_024864</name>
</gene>
<dbReference type="AlphaFoldDB" id="A0A9Q0K171"/>
<evidence type="ECO:0000256" key="1">
    <source>
        <dbReference type="SAM" id="MobiDB-lite"/>
    </source>
</evidence>
<evidence type="ECO:0000313" key="2">
    <source>
        <dbReference type="EMBL" id="KAJ4957753.1"/>
    </source>
</evidence>
<dbReference type="Proteomes" id="UP001141806">
    <property type="component" value="Unassembled WGS sequence"/>
</dbReference>
<evidence type="ECO:0000313" key="3">
    <source>
        <dbReference type="Proteomes" id="UP001141806"/>
    </source>
</evidence>
<protein>
    <submittedName>
        <fullName evidence="2">Uncharacterized protein</fullName>
    </submittedName>
</protein>
<accession>A0A9Q0K171</accession>
<reference evidence="2" key="1">
    <citation type="journal article" date="2023" name="Plant J.">
        <title>The genome of the king protea, Protea cynaroides.</title>
        <authorList>
            <person name="Chang J."/>
            <person name="Duong T.A."/>
            <person name="Schoeman C."/>
            <person name="Ma X."/>
            <person name="Roodt D."/>
            <person name="Barker N."/>
            <person name="Li Z."/>
            <person name="Van de Peer Y."/>
            <person name="Mizrachi E."/>
        </authorList>
    </citation>
    <scope>NUCLEOTIDE SEQUENCE</scope>
    <source>
        <tissue evidence="2">Young leaves</tissue>
    </source>
</reference>
<feature type="compositionally biased region" description="Gly residues" evidence="1">
    <location>
        <begin position="25"/>
        <end position="47"/>
    </location>
</feature>
<keyword evidence="3" id="KW-1185">Reference proteome</keyword>
<dbReference type="EMBL" id="JAMYWD010000010">
    <property type="protein sequence ID" value="KAJ4957753.1"/>
    <property type="molecule type" value="Genomic_DNA"/>
</dbReference>
<organism evidence="2 3">
    <name type="scientific">Protea cynaroides</name>
    <dbReference type="NCBI Taxonomy" id="273540"/>
    <lineage>
        <taxon>Eukaryota</taxon>
        <taxon>Viridiplantae</taxon>
        <taxon>Streptophyta</taxon>
        <taxon>Embryophyta</taxon>
        <taxon>Tracheophyta</taxon>
        <taxon>Spermatophyta</taxon>
        <taxon>Magnoliopsida</taxon>
        <taxon>Proteales</taxon>
        <taxon>Proteaceae</taxon>
        <taxon>Protea</taxon>
    </lineage>
</organism>
<sequence>MGSQWWWRRLRRWKWLGIVEEDGEAGGGGGCSSGRVWGGGGGGGGSGVEVDEVKGEVVDIMFGDGVMAVVVVVMVRTKDGGMELGVEEMVGEAKEWEAEVVVMREVF</sequence>